<evidence type="ECO:0000256" key="5">
    <source>
        <dbReference type="ARBA" id="ARBA00023315"/>
    </source>
</evidence>
<accession>A0A433Y6R5</accession>
<organism evidence="6 7">
    <name type="scientific">Paenibacillus anaericanus</name>
    <dbReference type="NCBI Taxonomy" id="170367"/>
    <lineage>
        <taxon>Bacteria</taxon>
        <taxon>Bacillati</taxon>
        <taxon>Bacillota</taxon>
        <taxon>Bacilli</taxon>
        <taxon>Bacillales</taxon>
        <taxon>Paenibacillaceae</taxon>
        <taxon>Paenibacillus</taxon>
    </lineage>
</organism>
<keyword evidence="5" id="KW-0012">Acyltransferase</keyword>
<dbReference type="RefSeq" id="WP_127193250.1">
    <property type="nucleotide sequence ID" value="NZ_RZNY01000014.1"/>
</dbReference>
<dbReference type="InterPro" id="IPR050179">
    <property type="entry name" value="Trans_hexapeptide_repeat"/>
</dbReference>
<evidence type="ECO:0000256" key="3">
    <source>
        <dbReference type="ARBA" id="ARBA00022737"/>
    </source>
</evidence>
<dbReference type="PANTHER" id="PTHR43300:SF11">
    <property type="entry name" value="ACETYLTRANSFERASE RV3034C-RELATED"/>
    <property type="match status" value="1"/>
</dbReference>
<evidence type="ECO:0000256" key="1">
    <source>
        <dbReference type="ARBA" id="ARBA00007274"/>
    </source>
</evidence>
<dbReference type="Proteomes" id="UP000279446">
    <property type="component" value="Unassembled WGS sequence"/>
</dbReference>
<dbReference type="SUPFAM" id="SSF51161">
    <property type="entry name" value="Trimeric LpxA-like enzymes"/>
    <property type="match status" value="1"/>
</dbReference>
<gene>
    <name evidence="6" type="primary">vat</name>
    <name evidence="6" type="ORF">EJP82_16905</name>
</gene>
<keyword evidence="3" id="KW-0677">Repeat</keyword>
<dbReference type="AlphaFoldDB" id="A0A433Y6R5"/>
<dbReference type="Gene3D" id="2.160.10.10">
    <property type="entry name" value="Hexapeptide repeat proteins"/>
    <property type="match status" value="1"/>
</dbReference>
<sequence>MTIAPDKNKLYPNENIRTVCYIKNLPSRPNVEIGDYTYYSDNKNSPENFYDHIQHHYEFLGDKLIIGKFCAIAEGVTFIMNGANHRMDGITTYPFNIFAGGWEKVTPTLEQLPFKGDTVIGNDVWLGQNVTIMPGAVMGDGAIVASNSTVVKDIEPYTIVGGNPAKVIKKRFNDETIIALLKLQWWNWDEQQIFDHLEQLVSVHDMDTLKKLLNSVN</sequence>
<keyword evidence="2 6" id="KW-0808">Transferase</keyword>
<dbReference type="EMBL" id="RZNY01000014">
    <property type="protein sequence ID" value="RUT44641.1"/>
    <property type="molecule type" value="Genomic_DNA"/>
</dbReference>
<evidence type="ECO:0000256" key="4">
    <source>
        <dbReference type="ARBA" id="ARBA00023251"/>
    </source>
</evidence>
<comment type="similarity">
    <text evidence="1">Belongs to the transferase hexapeptide repeat family.</text>
</comment>
<dbReference type="InterPro" id="IPR011004">
    <property type="entry name" value="Trimer_LpxA-like_sf"/>
</dbReference>
<keyword evidence="7" id="KW-1185">Reference proteome</keyword>
<reference evidence="6 7" key="1">
    <citation type="submission" date="2018-12" db="EMBL/GenBank/DDBJ databases">
        <authorList>
            <person name="Sun L."/>
            <person name="Chen Z."/>
        </authorList>
    </citation>
    <scope>NUCLEOTIDE SEQUENCE [LARGE SCALE GENOMIC DNA]</scope>
    <source>
        <strain evidence="6 7">DSM 15890</strain>
    </source>
</reference>
<dbReference type="GO" id="GO:0016746">
    <property type="term" value="F:acyltransferase activity"/>
    <property type="evidence" value="ECO:0007669"/>
    <property type="project" value="UniProtKB-KW"/>
</dbReference>
<keyword evidence="4" id="KW-0046">Antibiotic resistance</keyword>
<dbReference type="CDD" id="cd03349">
    <property type="entry name" value="LbH_XAT"/>
    <property type="match status" value="1"/>
</dbReference>
<dbReference type="InterPro" id="IPR001451">
    <property type="entry name" value="Hexapep"/>
</dbReference>
<dbReference type="NCBIfam" id="NF000311">
    <property type="entry name" value="Vat_ABCDEFH"/>
    <property type="match status" value="1"/>
</dbReference>
<dbReference type="FunFam" id="2.160.10.10:FF:000037">
    <property type="entry name" value="Streptogramin A acetyltransferase"/>
    <property type="match status" value="1"/>
</dbReference>
<evidence type="ECO:0000313" key="6">
    <source>
        <dbReference type="EMBL" id="RUT44641.1"/>
    </source>
</evidence>
<dbReference type="GO" id="GO:0046677">
    <property type="term" value="P:response to antibiotic"/>
    <property type="evidence" value="ECO:0007669"/>
    <property type="project" value="UniProtKB-KW"/>
</dbReference>
<dbReference type="PANTHER" id="PTHR43300">
    <property type="entry name" value="ACETYLTRANSFERASE"/>
    <property type="match status" value="1"/>
</dbReference>
<dbReference type="OrthoDB" id="9801697at2"/>
<evidence type="ECO:0000256" key="2">
    <source>
        <dbReference type="ARBA" id="ARBA00022679"/>
    </source>
</evidence>
<name>A0A433Y6R5_9BACL</name>
<comment type="caution">
    <text evidence="6">The sequence shown here is derived from an EMBL/GenBank/DDBJ whole genome shotgun (WGS) entry which is preliminary data.</text>
</comment>
<protein>
    <submittedName>
        <fullName evidence="6">Vat family streptogramin A O-acetyltransferase</fullName>
    </submittedName>
</protein>
<proteinExistence type="inferred from homology"/>
<dbReference type="Pfam" id="PF00132">
    <property type="entry name" value="Hexapep"/>
    <property type="match status" value="1"/>
</dbReference>
<evidence type="ECO:0000313" key="7">
    <source>
        <dbReference type="Proteomes" id="UP000279446"/>
    </source>
</evidence>